<dbReference type="EMBL" id="UOFR01000033">
    <property type="protein sequence ID" value="VAW95442.1"/>
    <property type="molecule type" value="Genomic_DNA"/>
</dbReference>
<dbReference type="CDD" id="cd06089">
    <property type="entry name" value="KOW_RPL26"/>
    <property type="match status" value="1"/>
</dbReference>
<dbReference type="Pfam" id="PF17136">
    <property type="entry name" value="ribosomal_L24"/>
    <property type="match status" value="1"/>
</dbReference>
<dbReference type="HAMAP" id="MF_01326_B">
    <property type="entry name" value="Ribosomal_uL24_B"/>
    <property type="match status" value="1"/>
</dbReference>
<dbReference type="InterPro" id="IPR003256">
    <property type="entry name" value="Ribosomal_uL24"/>
</dbReference>
<dbReference type="PANTHER" id="PTHR12903">
    <property type="entry name" value="MITOCHONDRIAL RIBOSOMAL PROTEIN L24"/>
    <property type="match status" value="1"/>
</dbReference>
<evidence type="ECO:0000256" key="5">
    <source>
        <dbReference type="ARBA" id="ARBA00023274"/>
    </source>
</evidence>
<gene>
    <name evidence="7" type="ORF">MNBD_GAMMA21-483</name>
</gene>
<dbReference type="Pfam" id="PF00467">
    <property type="entry name" value="KOW"/>
    <property type="match status" value="1"/>
</dbReference>
<evidence type="ECO:0000259" key="6">
    <source>
        <dbReference type="SMART" id="SM00739"/>
    </source>
</evidence>
<dbReference type="GO" id="GO:0003735">
    <property type="term" value="F:structural constituent of ribosome"/>
    <property type="evidence" value="ECO:0007669"/>
    <property type="project" value="InterPro"/>
</dbReference>
<dbReference type="InterPro" id="IPR005824">
    <property type="entry name" value="KOW"/>
</dbReference>
<keyword evidence="4 7" id="KW-0689">Ribosomal protein</keyword>
<sequence length="107" mass="11780">MANKFKQGDEVIVLTGKDKGKRGTITKVHTDTARVVVENVNVVKKHQKPNPNMNQPGGIIEKEMPVDCSNVAVFNPTTGKADRVGFKILDDGRKVRYFKSNGEVLDA</sequence>
<dbReference type="GO" id="GO:0005840">
    <property type="term" value="C:ribosome"/>
    <property type="evidence" value="ECO:0007669"/>
    <property type="project" value="UniProtKB-KW"/>
</dbReference>
<dbReference type="Gene3D" id="2.30.30.30">
    <property type="match status" value="1"/>
</dbReference>
<dbReference type="SMART" id="SM00739">
    <property type="entry name" value="KOW"/>
    <property type="match status" value="1"/>
</dbReference>
<dbReference type="GO" id="GO:1990904">
    <property type="term" value="C:ribonucleoprotein complex"/>
    <property type="evidence" value="ECO:0007669"/>
    <property type="project" value="UniProtKB-KW"/>
</dbReference>
<protein>
    <submittedName>
        <fullName evidence="7">LSU ribosomal protein L24p (L26e)</fullName>
    </submittedName>
</protein>
<keyword evidence="3" id="KW-0694">RNA-binding</keyword>
<dbReference type="GO" id="GO:0019843">
    <property type="term" value="F:rRNA binding"/>
    <property type="evidence" value="ECO:0007669"/>
    <property type="project" value="UniProtKB-KW"/>
</dbReference>
<dbReference type="FunFam" id="2.30.30.30:FF:000004">
    <property type="entry name" value="50S ribosomal protein L24"/>
    <property type="match status" value="1"/>
</dbReference>
<dbReference type="SUPFAM" id="SSF50104">
    <property type="entry name" value="Translation proteins SH3-like domain"/>
    <property type="match status" value="1"/>
</dbReference>
<evidence type="ECO:0000256" key="2">
    <source>
        <dbReference type="ARBA" id="ARBA00022730"/>
    </source>
</evidence>
<evidence type="ECO:0000256" key="4">
    <source>
        <dbReference type="ARBA" id="ARBA00022980"/>
    </source>
</evidence>
<dbReference type="InterPro" id="IPR008991">
    <property type="entry name" value="Translation_prot_SH3-like_sf"/>
</dbReference>
<keyword evidence="2" id="KW-0699">rRNA-binding</keyword>
<keyword evidence="5" id="KW-0687">Ribonucleoprotein</keyword>
<comment type="similarity">
    <text evidence="1">Belongs to the universal ribosomal protein uL24 family.</text>
</comment>
<name>A0A3B1A6R5_9ZZZZ</name>
<dbReference type="InterPro" id="IPR057264">
    <property type="entry name" value="Ribosomal_uL24_C"/>
</dbReference>
<dbReference type="InterPro" id="IPR041988">
    <property type="entry name" value="Ribosomal_uL24_KOW"/>
</dbReference>
<accession>A0A3B1A6R5</accession>
<dbReference type="NCBIfam" id="TIGR01079">
    <property type="entry name" value="rplX_bact"/>
    <property type="match status" value="1"/>
</dbReference>
<evidence type="ECO:0000256" key="1">
    <source>
        <dbReference type="ARBA" id="ARBA00010618"/>
    </source>
</evidence>
<dbReference type="InterPro" id="IPR014722">
    <property type="entry name" value="Rib_uL2_dom2"/>
</dbReference>
<reference evidence="7" key="1">
    <citation type="submission" date="2018-06" db="EMBL/GenBank/DDBJ databases">
        <authorList>
            <person name="Zhirakovskaya E."/>
        </authorList>
    </citation>
    <scope>NUCLEOTIDE SEQUENCE</scope>
</reference>
<dbReference type="PROSITE" id="PS01108">
    <property type="entry name" value="RIBOSOMAL_L24"/>
    <property type="match status" value="1"/>
</dbReference>
<feature type="domain" description="KOW" evidence="6">
    <location>
        <begin position="4"/>
        <end position="31"/>
    </location>
</feature>
<dbReference type="AlphaFoldDB" id="A0A3B1A6R5"/>
<proteinExistence type="inferred from homology"/>
<dbReference type="InterPro" id="IPR005825">
    <property type="entry name" value="Ribosomal_uL24_CS"/>
</dbReference>
<organism evidence="7">
    <name type="scientific">hydrothermal vent metagenome</name>
    <dbReference type="NCBI Taxonomy" id="652676"/>
    <lineage>
        <taxon>unclassified sequences</taxon>
        <taxon>metagenomes</taxon>
        <taxon>ecological metagenomes</taxon>
    </lineage>
</organism>
<evidence type="ECO:0000256" key="3">
    <source>
        <dbReference type="ARBA" id="ARBA00022884"/>
    </source>
</evidence>
<dbReference type="GO" id="GO:0006412">
    <property type="term" value="P:translation"/>
    <property type="evidence" value="ECO:0007669"/>
    <property type="project" value="InterPro"/>
</dbReference>
<evidence type="ECO:0000313" key="7">
    <source>
        <dbReference type="EMBL" id="VAW95442.1"/>
    </source>
</evidence>